<accession>A0A409XSL1</accession>
<dbReference type="Proteomes" id="UP000283269">
    <property type="component" value="Unassembled WGS sequence"/>
</dbReference>
<evidence type="ECO:0000313" key="1">
    <source>
        <dbReference type="EMBL" id="PPQ93700.1"/>
    </source>
</evidence>
<dbReference type="EMBL" id="NHYD01000632">
    <property type="protein sequence ID" value="PPQ93700.1"/>
    <property type="molecule type" value="Genomic_DNA"/>
</dbReference>
<gene>
    <name evidence="1" type="ORF">CVT25_001741</name>
</gene>
<dbReference type="OrthoDB" id="3213671at2759"/>
<protein>
    <submittedName>
        <fullName evidence="1">Uncharacterized protein</fullName>
    </submittedName>
</protein>
<organism evidence="1 2">
    <name type="scientific">Psilocybe cyanescens</name>
    <dbReference type="NCBI Taxonomy" id="93625"/>
    <lineage>
        <taxon>Eukaryota</taxon>
        <taxon>Fungi</taxon>
        <taxon>Dikarya</taxon>
        <taxon>Basidiomycota</taxon>
        <taxon>Agaricomycotina</taxon>
        <taxon>Agaricomycetes</taxon>
        <taxon>Agaricomycetidae</taxon>
        <taxon>Agaricales</taxon>
        <taxon>Agaricineae</taxon>
        <taxon>Strophariaceae</taxon>
        <taxon>Psilocybe</taxon>
    </lineage>
</organism>
<dbReference type="InParanoid" id="A0A409XSL1"/>
<name>A0A409XSL1_PSICY</name>
<dbReference type="AlphaFoldDB" id="A0A409XSL1"/>
<comment type="caution">
    <text evidence="1">The sequence shown here is derived from an EMBL/GenBank/DDBJ whole genome shotgun (WGS) entry which is preliminary data.</text>
</comment>
<proteinExistence type="predicted"/>
<evidence type="ECO:0000313" key="2">
    <source>
        <dbReference type="Proteomes" id="UP000283269"/>
    </source>
</evidence>
<sequence length="246" mass="27831">MANLMRSAKSSSDWSGNELLAFNIRVVDAGIAPFFNTTELPQPTVSTTILANIDKPDAPLMKDDRLFFQYMKMVEKPRISEFCVNDFAAFLLRITNHDESDDQDRVICQRTKISFPMVGQRVEARVDGDKRFSSYEDPEPHVIAGAIAAFYQNNLRRRQSGLPPLPSKYIPAITMIGTAPIFYRILVTTTLLEALAAASYPREETTVLRFIPSVPNQERYLEEGMHPIVNRHAILQCFEGFKAVIN</sequence>
<keyword evidence="2" id="KW-1185">Reference proteome</keyword>
<reference evidence="1 2" key="1">
    <citation type="journal article" date="2018" name="Evol. Lett.">
        <title>Horizontal gene cluster transfer increased hallucinogenic mushroom diversity.</title>
        <authorList>
            <person name="Reynolds H.T."/>
            <person name="Vijayakumar V."/>
            <person name="Gluck-Thaler E."/>
            <person name="Korotkin H.B."/>
            <person name="Matheny P.B."/>
            <person name="Slot J.C."/>
        </authorList>
    </citation>
    <scope>NUCLEOTIDE SEQUENCE [LARGE SCALE GENOMIC DNA]</scope>
    <source>
        <strain evidence="1 2">2631</strain>
    </source>
</reference>